<accession>A0A3L6PFH1</accession>
<sequence length="168" mass="18420">MVAKRLHSSMLEELPSDVAIKITGHLAVTTERPMDDLRGLRATCRFMRRVCYNLEVGRSVATERFTDHMEWNKPDGYDALLARLTQIDNPEACFITGLGVVFGELKPVAQPCIIVFTHAAAEGHNVAAYMAAVLLYMANAGAAADDAARRYIRQVEGEEEAAAAAHQC</sequence>
<dbReference type="OrthoDB" id="681586at2759"/>
<dbReference type="PANTHER" id="PTHR33784">
    <property type="entry name" value="OS05G0482100 PROTEIN"/>
    <property type="match status" value="1"/>
</dbReference>
<proteinExistence type="predicted"/>
<dbReference type="STRING" id="4540.A0A3L6PFH1"/>
<protein>
    <recommendedName>
        <fullName evidence="3">F-box domain-containing protein</fullName>
    </recommendedName>
</protein>
<dbReference type="AlphaFoldDB" id="A0A3L6PFH1"/>
<evidence type="ECO:0000313" key="1">
    <source>
        <dbReference type="EMBL" id="RLM56312.1"/>
    </source>
</evidence>
<comment type="caution">
    <text evidence="1">The sequence shown here is derived from an EMBL/GenBank/DDBJ whole genome shotgun (WGS) entry which is preliminary data.</text>
</comment>
<organism evidence="1 2">
    <name type="scientific">Panicum miliaceum</name>
    <name type="common">Proso millet</name>
    <name type="synonym">Broomcorn millet</name>
    <dbReference type="NCBI Taxonomy" id="4540"/>
    <lineage>
        <taxon>Eukaryota</taxon>
        <taxon>Viridiplantae</taxon>
        <taxon>Streptophyta</taxon>
        <taxon>Embryophyta</taxon>
        <taxon>Tracheophyta</taxon>
        <taxon>Spermatophyta</taxon>
        <taxon>Magnoliopsida</taxon>
        <taxon>Liliopsida</taxon>
        <taxon>Poales</taxon>
        <taxon>Poaceae</taxon>
        <taxon>PACMAD clade</taxon>
        <taxon>Panicoideae</taxon>
        <taxon>Panicodae</taxon>
        <taxon>Paniceae</taxon>
        <taxon>Panicinae</taxon>
        <taxon>Panicum</taxon>
        <taxon>Panicum sect. Panicum</taxon>
    </lineage>
</organism>
<gene>
    <name evidence="1" type="ORF">C2845_PM10G12420</name>
</gene>
<dbReference type="PANTHER" id="PTHR33784:SF10">
    <property type="entry name" value="F-BOX PROTEIN"/>
    <property type="match status" value="1"/>
</dbReference>
<dbReference type="Proteomes" id="UP000275267">
    <property type="component" value="Unassembled WGS sequence"/>
</dbReference>
<evidence type="ECO:0000313" key="2">
    <source>
        <dbReference type="Proteomes" id="UP000275267"/>
    </source>
</evidence>
<dbReference type="InterPro" id="IPR040338">
    <property type="entry name" value="At1g67623-like"/>
</dbReference>
<dbReference type="EMBL" id="PQIB02000018">
    <property type="protein sequence ID" value="RLM56312.1"/>
    <property type="molecule type" value="Genomic_DNA"/>
</dbReference>
<reference evidence="2" key="1">
    <citation type="journal article" date="2019" name="Nat. Commun.">
        <title>The genome of broomcorn millet.</title>
        <authorList>
            <person name="Zou C."/>
            <person name="Miki D."/>
            <person name="Li D."/>
            <person name="Tang Q."/>
            <person name="Xiao L."/>
            <person name="Rajput S."/>
            <person name="Deng P."/>
            <person name="Jia W."/>
            <person name="Huang R."/>
            <person name="Zhang M."/>
            <person name="Sun Y."/>
            <person name="Hu J."/>
            <person name="Fu X."/>
            <person name="Schnable P.S."/>
            <person name="Li F."/>
            <person name="Zhang H."/>
            <person name="Feng B."/>
            <person name="Zhu X."/>
            <person name="Liu R."/>
            <person name="Schnable J.C."/>
            <person name="Zhu J.-K."/>
            <person name="Zhang H."/>
        </authorList>
    </citation>
    <scope>NUCLEOTIDE SEQUENCE [LARGE SCALE GENOMIC DNA]</scope>
</reference>
<evidence type="ECO:0008006" key="3">
    <source>
        <dbReference type="Google" id="ProtNLM"/>
    </source>
</evidence>
<name>A0A3L6PFH1_PANMI</name>
<keyword evidence="2" id="KW-1185">Reference proteome</keyword>